<name>A0ABV0ZKV7_9TELE</name>
<protein>
    <submittedName>
        <fullName evidence="1">Uncharacterized protein</fullName>
    </submittedName>
</protein>
<keyword evidence="2" id="KW-1185">Reference proteome</keyword>
<gene>
    <name evidence="1" type="ORF">AMECASPLE_009713</name>
</gene>
<accession>A0ABV0ZKV7</accession>
<organism evidence="1 2">
    <name type="scientific">Ameca splendens</name>
    <dbReference type="NCBI Taxonomy" id="208324"/>
    <lineage>
        <taxon>Eukaryota</taxon>
        <taxon>Metazoa</taxon>
        <taxon>Chordata</taxon>
        <taxon>Craniata</taxon>
        <taxon>Vertebrata</taxon>
        <taxon>Euteleostomi</taxon>
        <taxon>Actinopterygii</taxon>
        <taxon>Neopterygii</taxon>
        <taxon>Teleostei</taxon>
        <taxon>Neoteleostei</taxon>
        <taxon>Acanthomorphata</taxon>
        <taxon>Ovalentaria</taxon>
        <taxon>Atherinomorphae</taxon>
        <taxon>Cyprinodontiformes</taxon>
        <taxon>Goodeidae</taxon>
        <taxon>Ameca</taxon>
    </lineage>
</organism>
<reference evidence="1 2" key="1">
    <citation type="submission" date="2021-06" db="EMBL/GenBank/DDBJ databases">
        <authorList>
            <person name="Palmer J.M."/>
        </authorList>
    </citation>
    <scope>NUCLEOTIDE SEQUENCE [LARGE SCALE GENOMIC DNA]</scope>
    <source>
        <strain evidence="1 2">AS_MEX2019</strain>
        <tissue evidence="1">Muscle</tissue>
    </source>
</reference>
<dbReference type="Proteomes" id="UP001469553">
    <property type="component" value="Unassembled WGS sequence"/>
</dbReference>
<evidence type="ECO:0000313" key="1">
    <source>
        <dbReference type="EMBL" id="MEQ2306585.1"/>
    </source>
</evidence>
<dbReference type="EMBL" id="JAHRIP010066382">
    <property type="protein sequence ID" value="MEQ2306585.1"/>
    <property type="molecule type" value="Genomic_DNA"/>
</dbReference>
<sequence>MIDDRITSLDPVCLFPSKETSARWASPNRSFSKAVWKEGGCSNSCAFIWVVASQEVRSYPVSWLCRKK</sequence>
<comment type="caution">
    <text evidence="1">The sequence shown here is derived from an EMBL/GenBank/DDBJ whole genome shotgun (WGS) entry which is preliminary data.</text>
</comment>
<proteinExistence type="predicted"/>
<evidence type="ECO:0000313" key="2">
    <source>
        <dbReference type="Proteomes" id="UP001469553"/>
    </source>
</evidence>